<dbReference type="InterPro" id="IPR004939">
    <property type="entry name" value="APC_su10/DOC_dom"/>
</dbReference>
<dbReference type="InterPro" id="IPR008979">
    <property type="entry name" value="Galactose-bd-like_sf"/>
</dbReference>
<dbReference type="SUPFAM" id="SSF49785">
    <property type="entry name" value="Galactose-binding domain-like"/>
    <property type="match status" value="1"/>
</dbReference>
<proteinExistence type="predicted"/>
<dbReference type="SMART" id="SM01337">
    <property type="entry name" value="APC10"/>
    <property type="match status" value="1"/>
</dbReference>
<dbReference type="PANTHER" id="PTHR46654">
    <property type="entry name" value="E3 UBIQUITIN-PROTEIN LIGASE HECTD3"/>
    <property type="match status" value="1"/>
</dbReference>
<comment type="caution">
    <text evidence="2">The sequence shown here is derived from an EMBL/GenBank/DDBJ whole genome shotgun (WGS) entry which is preliminary data.</text>
</comment>
<evidence type="ECO:0000313" key="2">
    <source>
        <dbReference type="EMBL" id="NXW27887.1"/>
    </source>
</evidence>
<dbReference type="Proteomes" id="UP000556165">
    <property type="component" value="Unassembled WGS sequence"/>
</dbReference>
<name>A0A7L4AQJ2_9CHAR</name>
<sequence length="231" mass="26819">SMPPGWSYEHDMELGRFLYNHERELQRGDCTKEHLSSIEVSSQVEDCGAAHLTDNQTHTSWESNGPPGQHWVRLNMKKGTIVKKLWLMLDGQASSYIPRRVAVYGGAPNRLQHLRTVLINENSFQDVCILRDMKTHLPVLEIRILECRDQGYNVRLRGIKIRSFWEWDLILNADMFQPARLVRYPLLEGLDANVLYRRAVLIQRFVQLLDSVLHYLIPLPEDSIGTFNALR</sequence>
<feature type="non-terminal residue" evidence="2">
    <location>
        <position position="1"/>
    </location>
</feature>
<reference evidence="2 3" key="1">
    <citation type="submission" date="2019-09" db="EMBL/GenBank/DDBJ databases">
        <title>Bird 10,000 Genomes (B10K) Project - Family phase.</title>
        <authorList>
            <person name="Zhang G."/>
        </authorList>
    </citation>
    <scope>NUCLEOTIDE SEQUENCE [LARGE SCALE GENOMIC DNA]</scope>
    <source>
        <strain evidence="2">B10K-DU-009-16</strain>
        <tissue evidence="2">Muscle</tissue>
    </source>
</reference>
<organism evidence="2 3">
    <name type="scientific">Phaetusa simplex</name>
    <name type="common">large-billed tern</name>
    <dbReference type="NCBI Taxonomy" id="297813"/>
    <lineage>
        <taxon>Eukaryota</taxon>
        <taxon>Metazoa</taxon>
        <taxon>Chordata</taxon>
        <taxon>Craniata</taxon>
        <taxon>Vertebrata</taxon>
        <taxon>Euteleostomi</taxon>
        <taxon>Archelosauria</taxon>
        <taxon>Archosauria</taxon>
        <taxon>Dinosauria</taxon>
        <taxon>Saurischia</taxon>
        <taxon>Theropoda</taxon>
        <taxon>Coelurosauria</taxon>
        <taxon>Aves</taxon>
        <taxon>Neognathae</taxon>
        <taxon>Neoaves</taxon>
        <taxon>Charadriiformes</taxon>
        <taxon>Laridae</taxon>
        <taxon>Phaetusa</taxon>
    </lineage>
</organism>
<keyword evidence="2" id="KW-0436">Ligase</keyword>
<keyword evidence="3" id="KW-1185">Reference proteome</keyword>
<dbReference type="InterPro" id="IPR042469">
    <property type="entry name" value="HECTD3"/>
</dbReference>
<evidence type="ECO:0000313" key="3">
    <source>
        <dbReference type="Proteomes" id="UP000556165"/>
    </source>
</evidence>
<dbReference type="GO" id="GO:0004842">
    <property type="term" value="F:ubiquitin-protein transferase activity"/>
    <property type="evidence" value="ECO:0007669"/>
    <property type="project" value="InterPro"/>
</dbReference>
<dbReference type="PANTHER" id="PTHR46654:SF1">
    <property type="entry name" value="E3 UBIQUITIN-PROTEIN LIGASE HECTD3"/>
    <property type="match status" value="1"/>
</dbReference>
<accession>A0A7L4AQJ2</accession>
<dbReference type="Pfam" id="PF03256">
    <property type="entry name" value="ANAPC10"/>
    <property type="match status" value="1"/>
</dbReference>
<protein>
    <submittedName>
        <fullName evidence="2">HECD3 ligase</fullName>
    </submittedName>
</protein>
<feature type="domain" description="DOC" evidence="1">
    <location>
        <begin position="8"/>
        <end position="188"/>
    </location>
</feature>
<feature type="non-terminal residue" evidence="2">
    <location>
        <position position="231"/>
    </location>
</feature>
<evidence type="ECO:0000259" key="1">
    <source>
        <dbReference type="PROSITE" id="PS51284"/>
    </source>
</evidence>
<dbReference type="PROSITE" id="PS51284">
    <property type="entry name" value="DOC"/>
    <property type="match status" value="1"/>
</dbReference>
<dbReference type="GO" id="GO:0016874">
    <property type="term" value="F:ligase activity"/>
    <property type="evidence" value="ECO:0007669"/>
    <property type="project" value="UniProtKB-KW"/>
</dbReference>
<dbReference type="Gene3D" id="2.60.120.260">
    <property type="entry name" value="Galactose-binding domain-like"/>
    <property type="match status" value="1"/>
</dbReference>
<dbReference type="EMBL" id="VZZW01000080">
    <property type="protein sequence ID" value="NXW27887.1"/>
    <property type="molecule type" value="Genomic_DNA"/>
</dbReference>
<dbReference type="AlphaFoldDB" id="A0A7L4AQJ2"/>
<gene>
    <name evidence="2" type="primary">Hectd3_2</name>
    <name evidence="2" type="ORF">PHASIM_R07269</name>
</gene>